<reference evidence="2 3" key="1">
    <citation type="submission" date="2020-04" db="EMBL/GenBank/DDBJ databases">
        <title>Molecular characterization of pseudomonads from Agaricus bisporus reveal novel blotch 2 pathogens in Western Europe.</title>
        <authorList>
            <person name="Taparia T."/>
            <person name="Krijger M."/>
            <person name="Haynes E."/>
            <person name="Elpinstone J.G."/>
            <person name="Noble R."/>
            <person name="Van Der Wolf J."/>
        </authorList>
    </citation>
    <scope>NUCLEOTIDE SEQUENCE [LARGE SCALE GENOMIC DNA]</scope>
    <source>
        <strain evidence="2 3">IPO3753</strain>
    </source>
</reference>
<dbReference type="AlphaFoldDB" id="A0AAJ3LHJ2"/>
<evidence type="ECO:0000313" key="2">
    <source>
        <dbReference type="EMBL" id="NWD43344.1"/>
    </source>
</evidence>
<name>A0AAJ3LHJ2_9PSED</name>
<dbReference type="Proteomes" id="UP000546584">
    <property type="component" value="Unassembled WGS sequence"/>
</dbReference>
<dbReference type="RefSeq" id="WP_063031385.1">
    <property type="nucleotide sequence ID" value="NZ_CP012400.2"/>
</dbReference>
<protein>
    <submittedName>
        <fullName evidence="2">Uncharacterized protein</fullName>
    </submittedName>
</protein>
<feature type="signal peptide" evidence="1">
    <location>
        <begin position="1"/>
        <end position="22"/>
    </location>
</feature>
<organism evidence="2 3">
    <name type="scientific">Pseudomonas yamanorum</name>
    <dbReference type="NCBI Taxonomy" id="515393"/>
    <lineage>
        <taxon>Bacteria</taxon>
        <taxon>Pseudomonadati</taxon>
        <taxon>Pseudomonadota</taxon>
        <taxon>Gammaproteobacteria</taxon>
        <taxon>Pseudomonadales</taxon>
        <taxon>Pseudomonadaceae</taxon>
        <taxon>Pseudomonas</taxon>
    </lineage>
</organism>
<dbReference type="EMBL" id="JACAQR010000020">
    <property type="protein sequence ID" value="NWD43344.1"/>
    <property type="molecule type" value="Genomic_DNA"/>
</dbReference>
<proteinExistence type="predicted"/>
<evidence type="ECO:0000313" key="3">
    <source>
        <dbReference type="Proteomes" id="UP000546584"/>
    </source>
</evidence>
<feature type="chain" id="PRO_5042465857" evidence="1">
    <location>
        <begin position="23"/>
        <end position="111"/>
    </location>
</feature>
<comment type="caution">
    <text evidence="2">The sequence shown here is derived from an EMBL/GenBank/DDBJ whole genome shotgun (WGS) entry which is preliminary data.</text>
</comment>
<evidence type="ECO:0000256" key="1">
    <source>
        <dbReference type="SAM" id="SignalP"/>
    </source>
</evidence>
<gene>
    <name evidence="2" type="ORF">HX826_15840</name>
</gene>
<accession>A0AAJ3LHJ2</accession>
<keyword evidence="1" id="KW-0732">Signal</keyword>
<sequence>MRILMAGMTFAVLTLSTNVALAAKPSDETLSYCKTLSDMAGSIMKSRQDEMPMAEMMKVISGGEPDLASLGAVIVKDAYSTSAFRTEEDRKRAVSEFKEKWFSLCVKTRNK</sequence>